<protein>
    <submittedName>
        <fullName evidence="3">Hydantoinase B/oxoprolinase family protein</fullName>
    </submittedName>
</protein>
<evidence type="ECO:0000259" key="2">
    <source>
        <dbReference type="Pfam" id="PF02538"/>
    </source>
</evidence>
<dbReference type="AlphaFoldDB" id="A0A369TA29"/>
<comment type="caution">
    <text evidence="3">The sequence shown here is derived from an EMBL/GenBank/DDBJ whole genome shotgun (WGS) entry which is preliminary data.</text>
</comment>
<evidence type="ECO:0000313" key="4">
    <source>
        <dbReference type="Proteomes" id="UP000253941"/>
    </source>
</evidence>
<dbReference type="InterPro" id="IPR045079">
    <property type="entry name" value="Oxoprolinase-like"/>
</dbReference>
<dbReference type="PANTHER" id="PTHR11365">
    <property type="entry name" value="5-OXOPROLINASE RELATED"/>
    <property type="match status" value="1"/>
</dbReference>
<dbReference type="GO" id="GO:0006749">
    <property type="term" value="P:glutathione metabolic process"/>
    <property type="evidence" value="ECO:0007669"/>
    <property type="project" value="TreeGrafter"/>
</dbReference>
<accession>A0A369TA29</accession>
<feature type="region of interest" description="Disordered" evidence="1">
    <location>
        <begin position="613"/>
        <end position="641"/>
    </location>
</feature>
<dbReference type="GO" id="GO:0017168">
    <property type="term" value="F:5-oxoprolinase (ATP-hydrolyzing) activity"/>
    <property type="evidence" value="ECO:0007669"/>
    <property type="project" value="TreeGrafter"/>
</dbReference>
<sequence length="641" mass="70163">MPDASAKTKLGPIELEVITGTVRSTELEIEAAVERTSRSPMIRDQHDYRVALFDAGGRKLTGRSYSALVEPVFEYFDEGDIHEGDVFLWNDPYNSCGGIGHVPDLCTTVPIFYQGQLIGFSQVFGHHDDVGGAVPGSLPVSAKDMWAEGLVIPPMKLYDKGVLNQAAYNIIFRNSRLGEHLRGDVDAEIGAALLGSRRIVAMAERYGIDVLEAAFDAMIGNCAETLRRELLPKIEDGVYSWEDYIENDGVNRDHPPHALRLTMTKTPDKIVLDFTGTDPEAAGPINWPIDYADGKFIRKFVAPVLRSLADTPERAAEIDINEGALDVVEVKFPEKGTLVTPTFGKPTGMRFFLFLRVLGTFAGVLAKATKGRVPADHETIRIWGMHGGNTSDNFYLFREVLGGGAPGRPWADGSDVVHIVPNSRNLPVEFSETRFPIRIEQLALAQDSGGAGYRRGGFGYDKQVRSLQKSTLLSNADRSDLPCVGVNGGKSGDTYKVSVFRENGEVQHVPGMSDDVVVGAGETVRIITTGGGGWGDPLTREPEMVAYDVTCGLVSEQSALADYGVVLRRAGYRYEVDEVQTRERRETMRSARDPLPMYDRGASFERKKAAGGIRWPEGWSDPDEGWLAVPPEAGRRPGRAA</sequence>
<gene>
    <name evidence="3" type="ORF">DRB17_08110</name>
</gene>
<reference evidence="3 4" key="1">
    <citation type="submission" date="2018-07" db="EMBL/GenBank/DDBJ databases">
        <title>Venubactetium sediminum gen. nov., sp. nov., isolated from a marine solar saltern.</title>
        <authorList>
            <person name="Wang S."/>
        </authorList>
    </citation>
    <scope>NUCLEOTIDE SEQUENCE [LARGE SCALE GENOMIC DNA]</scope>
    <source>
        <strain evidence="3 4">WD2A32</strain>
    </source>
</reference>
<dbReference type="GO" id="GO:0005829">
    <property type="term" value="C:cytosol"/>
    <property type="evidence" value="ECO:0007669"/>
    <property type="project" value="TreeGrafter"/>
</dbReference>
<dbReference type="InterPro" id="IPR003692">
    <property type="entry name" value="Hydantoinase_B"/>
</dbReference>
<evidence type="ECO:0000313" key="3">
    <source>
        <dbReference type="EMBL" id="RDD62191.1"/>
    </source>
</evidence>
<evidence type="ECO:0000256" key="1">
    <source>
        <dbReference type="SAM" id="MobiDB-lite"/>
    </source>
</evidence>
<name>A0A369TA29_9PROT</name>
<dbReference type="Pfam" id="PF02538">
    <property type="entry name" value="Hydantoinase_B"/>
    <property type="match status" value="1"/>
</dbReference>
<dbReference type="EMBL" id="QPMH01000006">
    <property type="protein sequence ID" value="RDD62191.1"/>
    <property type="molecule type" value="Genomic_DNA"/>
</dbReference>
<dbReference type="Proteomes" id="UP000253941">
    <property type="component" value="Unassembled WGS sequence"/>
</dbReference>
<dbReference type="PANTHER" id="PTHR11365:SF23">
    <property type="entry name" value="HYPOTHETICAL 5-OXOPROLINASE (EUROFUNG)-RELATED"/>
    <property type="match status" value="1"/>
</dbReference>
<proteinExistence type="predicted"/>
<dbReference type="RefSeq" id="WP_114581706.1">
    <property type="nucleotide sequence ID" value="NZ_QPMH01000006.1"/>
</dbReference>
<organism evidence="3 4">
    <name type="scientific">Ferruginivarius sediminum</name>
    <dbReference type="NCBI Taxonomy" id="2661937"/>
    <lineage>
        <taxon>Bacteria</taxon>
        <taxon>Pseudomonadati</taxon>
        <taxon>Pseudomonadota</taxon>
        <taxon>Alphaproteobacteria</taxon>
        <taxon>Rhodospirillales</taxon>
        <taxon>Rhodospirillaceae</taxon>
        <taxon>Ferruginivarius</taxon>
    </lineage>
</organism>
<keyword evidence="4" id="KW-1185">Reference proteome</keyword>
<feature type="domain" description="Hydantoinase B/oxoprolinase" evidence="2">
    <location>
        <begin position="12"/>
        <end position="537"/>
    </location>
</feature>